<protein>
    <recommendedName>
        <fullName evidence="5">tRNA (cytidine/uridine-2'-O-)-methyltransferase TrmJ</fullName>
        <ecNumber evidence="5">2.1.1.200</ecNumber>
    </recommendedName>
    <alternativeName>
        <fullName evidence="5">tRNA (cytidine(32)/uridine(32)-2'-O)-methyltransferase</fullName>
    </alternativeName>
    <alternativeName>
        <fullName evidence="5">tRNA Cm32/Um32 methyltransferase</fullName>
    </alternativeName>
</protein>
<dbReference type="GO" id="GO:0106339">
    <property type="term" value="F:tRNA (cytidine(32)-2'-O)-methyltransferase activity"/>
    <property type="evidence" value="ECO:0007669"/>
    <property type="project" value="RHEA"/>
</dbReference>
<keyword evidence="2 5" id="KW-0489">Methyltransferase</keyword>
<gene>
    <name evidence="5" type="primary">trmJ</name>
    <name evidence="7" type="ORF">SAMN05192555_111160</name>
</gene>
<dbReference type="CDD" id="cd18093">
    <property type="entry name" value="SpoU-like_TrmJ"/>
    <property type="match status" value="1"/>
</dbReference>
<dbReference type="SUPFAM" id="SSF75217">
    <property type="entry name" value="alpha/beta knot"/>
    <property type="match status" value="1"/>
</dbReference>
<dbReference type="Gene3D" id="3.40.1280.10">
    <property type="match status" value="1"/>
</dbReference>
<comment type="similarity">
    <text evidence="1">Belongs to the class IV-like SAM-binding methyltransferase superfamily. RNA methyltransferase TrmH family.</text>
</comment>
<dbReference type="Gene3D" id="1.10.8.590">
    <property type="match status" value="1"/>
</dbReference>
<keyword evidence="3 7" id="KW-0808">Transferase</keyword>
<evidence type="ECO:0000256" key="4">
    <source>
        <dbReference type="ARBA" id="ARBA00022691"/>
    </source>
</evidence>
<keyword evidence="4 5" id="KW-0949">S-adenosyl-L-methionine</keyword>
<dbReference type="AlphaFoldDB" id="A0A1G9S6M0"/>
<dbReference type="FunFam" id="3.40.1280.10:FF:000006">
    <property type="entry name" value="Uncharacterized tRNA/rRNA methyltransferase HI_0380"/>
    <property type="match status" value="1"/>
</dbReference>
<reference evidence="8" key="1">
    <citation type="submission" date="2016-10" db="EMBL/GenBank/DDBJ databases">
        <authorList>
            <person name="Varghese N."/>
            <person name="Submissions S."/>
        </authorList>
    </citation>
    <scope>NUCLEOTIDE SEQUENCE [LARGE SCALE GENOMIC DNA]</scope>
    <source>
        <strain evidence="8">AAP</strain>
    </source>
</reference>
<evidence type="ECO:0000256" key="5">
    <source>
        <dbReference type="RuleBase" id="RU362024"/>
    </source>
</evidence>
<dbReference type="InterPro" id="IPR029026">
    <property type="entry name" value="tRNA_m1G_MTases_N"/>
</dbReference>
<feature type="domain" description="tRNA/rRNA methyltransferase SpoU type" evidence="6">
    <location>
        <begin position="5"/>
        <end position="157"/>
    </location>
</feature>
<name>A0A1G9S6M0_9GAMM</name>
<dbReference type="PANTHER" id="PTHR42786">
    <property type="entry name" value="TRNA/RRNA METHYLTRANSFERASE"/>
    <property type="match status" value="1"/>
</dbReference>
<dbReference type="PANTHER" id="PTHR42786:SF2">
    <property type="entry name" value="TRNA (CYTIDINE_URIDINE-2'-O-)-METHYLTRANSFERASE TRMJ"/>
    <property type="match status" value="1"/>
</dbReference>
<evidence type="ECO:0000256" key="3">
    <source>
        <dbReference type="ARBA" id="ARBA00022679"/>
    </source>
</evidence>
<proteinExistence type="inferred from homology"/>
<evidence type="ECO:0000313" key="8">
    <source>
        <dbReference type="Proteomes" id="UP000199107"/>
    </source>
</evidence>
<dbReference type="NCBIfam" id="TIGR00050">
    <property type="entry name" value="rRNA_methyl_1"/>
    <property type="match status" value="1"/>
</dbReference>
<evidence type="ECO:0000256" key="1">
    <source>
        <dbReference type="ARBA" id="ARBA00007228"/>
    </source>
</evidence>
<evidence type="ECO:0000313" key="7">
    <source>
        <dbReference type="EMBL" id="SDM31153.1"/>
    </source>
</evidence>
<dbReference type="OrthoDB" id="9806346at2"/>
<dbReference type="EMBL" id="FNGH01000011">
    <property type="protein sequence ID" value="SDM31153.1"/>
    <property type="molecule type" value="Genomic_DNA"/>
</dbReference>
<keyword evidence="5" id="KW-0819">tRNA processing</keyword>
<keyword evidence="8" id="KW-1185">Reference proteome</keyword>
<comment type="subcellular location">
    <subcellularLocation>
        <location evidence="5">Cytoplasm</location>
    </subcellularLocation>
</comment>
<dbReference type="STRING" id="48727.SAMN05192555_111160"/>
<dbReference type="GO" id="GO:0005829">
    <property type="term" value="C:cytosol"/>
    <property type="evidence" value="ECO:0007669"/>
    <property type="project" value="TreeGrafter"/>
</dbReference>
<dbReference type="Pfam" id="PF00588">
    <property type="entry name" value="SpoU_methylase"/>
    <property type="match status" value="1"/>
</dbReference>
<organism evidence="7 8">
    <name type="scientific">Franzmannia pantelleriensis</name>
    <dbReference type="NCBI Taxonomy" id="48727"/>
    <lineage>
        <taxon>Bacteria</taxon>
        <taxon>Pseudomonadati</taxon>
        <taxon>Pseudomonadota</taxon>
        <taxon>Gammaproteobacteria</taxon>
        <taxon>Oceanospirillales</taxon>
        <taxon>Halomonadaceae</taxon>
        <taxon>Franzmannia</taxon>
    </lineage>
</organism>
<dbReference type="GO" id="GO:0002128">
    <property type="term" value="P:tRNA nucleoside ribose methylation"/>
    <property type="evidence" value="ECO:0007669"/>
    <property type="project" value="TreeGrafter"/>
</dbReference>
<comment type="subunit">
    <text evidence="5">Homodimer.</text>
</comment>
<sequence>MLDSIRIVLIGTSHPGNLGGTARAMKNMGLADLVLVAPRSEHRSAEAISRASGADTILAAARCVESLEDAVGDCSLVVGASARSRTLPWPMLTPRQLGERLPSELAGEGARVALVFGREDSGLTNAELQRCHAHVHIPSNPDFSSLNLVTAVQVLSYECRLAWLAAEHSEAPEVTEQDQPFGVAWDNPPASHADLERFFEHLERVLIDVEFHDPAKPRHLMARLRRLYLRARPDQMEVNILRGMLSAVQKRCSEPPRG</sequence>
<dbReference type="EC" id="2.1.1.200" evidence="5"/>
<dbReference type="InterPro" id="IPR001537">
    <property type="entry name" value="SpoU_MeTrfase"/>
</dbReference>
<accession>A0A1G9S6M0</accession>
<comment type="catalytic activity">
    <reaction evidence="5">
        <text>uridine(32) in tRNA + S-adenosyl-L-methionine = 2'-O-methyluridine(32) in tRNA + S-adenosyl-L-homocysteine + H(+)</text>
        <dbReference type="Rhea" id="RHEA:42936"/>
        <dbReference type="Rhea" id="RHEA-COMP:10107"/>
        <dbReference type="Rhea" id="RHEA-COMP:10290"/>
        <dbReference type="ChEBI" id="CHEBI:15378"/>
        <dbReference type="ChEBI" id="CHEBI:57856"/>
        <dbReference type="ChEBI" id="CHEBI:59789"/>
        <dbReference type="ChEBI" id="CHEBI:65315"/>
        <dbReference type="ChEBI" id="CHEBI:74478"/>
        <dbReference type="EC" id="2.1.1.200"/>
    </reaction>
</comment>
<dbReference type="RefSeq" id="WP_089659313.1">
    <property type="nucleotide sequence ID" value="NZ_FNGH01000011.1"/>
</dbReference>
<evidence type="ECO:0000259" key="6">
    <source>
        <dbReference type="Pfam" id="PF00588"/>
    </source>
</evidence>
<dbReference type="GO" id="GO:0003723">
    <property type="term" value="F:RNA binding"/>
    <property type="evidence" value="ECO:0007669"/>
    <property type="project" value="InterPro"/>
</dbReference>
<comment type="function">
    <text evidence="5">Catalyzes the formation of 2'O-methylated cytidine (Cm32) or 2'O-methylated uridine (Um32) at position 32 in tRNA.</text>
</comment>
<keyword evidence="5" id="KW-0963">Cytoplasm</keyword>
<evidence type="ECO:0000256" key="2">
    <source>
        <dbReference type="ARBA" id="ARBA00022603"/>
    </source>
</evidence>
<dbReference type="Proteomes" id="UP000199107">
    <property type="component" value="Unassembled WGS sequence"/>
</dbReference>
<comment type="catalytic activity">
    <reaction evidence="5">
        <text>cytidine(32) in tRNA + S-adenosyl-L-methionine = 2'-O-methylcytidine(32) in tRNA + S-adenosyl-L-homocysteine + H(+)</text>
        <dbReference type="Rhea" id="RHEA:42932"/>
        <dbReference type="Rhea" id="RHEA-COMP:10288"/>
        <dbReference type="Rhea" id="RHEA-COMP:10289"/>
        <dbReference type="ChEBI" id="CHEBI:15378"/>
        <dbReference type="ChEBI" id="CHEBI:57856"/>
        <dbReference type="ChEBI" id="CHEBI:59789"/>
        <dbReference type="ChEBI" id="CHEBI:74495"/>
        <dbReference type="ChEBI" id="CHEBI:82748"/>
        <dbReference type="EC" id="2.1.1.200"/>
    </reaction>
</comment>
<dbReference type="InterPro" id="IPR029028">
    <property type="entry name" value="Alpha/beta_knot_MTases"/>
</dbReference>
<dbReference type="PIRSF" id="PIRSF004808">
    <property type="entry name" value="LasT"/>
    <property type="match status" value="1"/>
</dbReference>
<dbReference type="NCBIfam" id="NF011694">
    <property type="entry name" value="PRK15114.1"/>
    <property type="match status" value="1"/>
</dbReference>
<dbReference type="InterPro" id="IPR004384">
    <property type="entry name" value="RNA_MeTrfase_TrmJ/LasT"/>
</dbReference>
<dbReference type="GO" id="GO:0160206">
    <property type="term" value="F:tRNA (cytidine(32)/uridine(32)-2'-O)-methyltransferase activity"/>
    <property type="evidence" value="ECO:0007669"/>
    <property type="project" value="UniProtKB-EC"/>
</dbReference>